<feature type="compositionally biased region" description="Low complexity" evidence="2">
    <location>
        <begin position="852"/>
        <end position="861"/>
    </location>
</feature>
<evidence type="ECO:0000256" key="2">
    <source>
        <dbReference type="SAM" id="MobiDB-lite"/>
    </source>
</evidence>
<dbReference type="PANTHER" id="PTHR46696">
    <property type="entry name" value="P450, PUTATIVE (EUROFUNG)-RELATED"/>
    <property type="match status" value="1"/>
</dbReference>
<dbReference type="GO" id="GO:0005506">
    <property type="term" value="F:iron ion binding"/>
    <property type="evidence" value="ECO:0007669"/>
    <property type="project" value="InterPro"/>
</dbReference>
<dbReference type="PRINTS" id="PR00359">
    <property type="entry name" value="BP450"/>
</dbReference>
<evidence type="ECO:0000256" key="1">
    <source>
        <dbReference type="ARBA" id="ARBA00010617"/>
    </source>
</evidence>
<dbReference type="EMBL" id="FOLM01000001">
    <property type="protein sequence ID" value="SFC01965.1"/>
    <property type="molecule type" value="Genomic_DNA"/>
</dbReference>
<dbReference type="SUPFAM" id="SSF48264">
    <property type="entry name" value="Cytochrome P450"/>
    <property type="match status" value="2"/>
</dbReference>
<feature type="compositionally biased region" description="Pro residues" evidence="2">
    <location>
        <begin position="862"/>
        <end position="876"/>
    </location>
</feature>
<evidence type="ECO:0000313" key="3">
    <source>
        <dbReference type="EMBL" id="SFC01965.1"/>
    </source>
</evidence>
<dbReference type="AlphaFoldDB" id="A0A1I1FRL1"/>
<feature type="compositionally biased region" description="Pro residues" evidence="2">
    <location>
        <begin position="442"/>
        <end position="457"/>
    </location>
</feature>
<feature type="region of interest" description="Disordered" evidence="2">
    <location>
        <begin position="421"/>
        <end position="460"/>
    </location>
</feature>
<comment type="similarity">
    <text evidence="1">Belongs to the cytochrome P450 family.</text>
</comment>
<feature type="compositionally biased region" description="Low complexity" evidence="2">
    <location>
        <begin position="431"/>
        <end position="441"/>
    </location>
</feature>
<name>A0A1I1FRL1_9ACTN</name>
<dbReference type="PANTHER" id="PTHR46696:SF1">
    <property type="entry name" value="CYTOCHROME P450 YJIB-RELATED"/>
    <property type="match status" value="1"/>
</dbReference>
<evidence type="ECO:0000313" key="4">
    <source>
        <dbReference type="Proteomes" id="UP000199207"/>
    </source>
</evidence>
<feature type="region of interest" description="Disordered" evidence="2">
    <location>
        <begin position="852"/>
        <end position="900"/>
    </location>
</feature>
<keyword evidence="4" id="KW-1185">Reference proteome</keyword>
<accession>A0A1I1FRL1</accession>
<dbReference type="InterPro" id="IPR017972">
    <property type="entry name" value="Cyt_P450_CS"/>
</dbReference>
<dbReference type="GO" id="GO:0016705">
    <property type="term" value="F:oxidoreductase activity, acting on paired donors, with incorporation or reduction of molecular oxygen"/>
    <property type="evidence" value="ECO:0007669"/>
    <property type="project" value="InterPro"/>
</dbReference>
<organism evidence="3 4">
    <name type="scientific">Streptomyces aidingensis</name>
    <dbReference type="NCBI Taxonomy" id="910347"/>
    <lineage>
        <taxon>Bacteria</taxon>
        <taxon>Bacillati</taxon>
        <taxon>Actinomycetota</taxon>
        <taxon>Actinomycetes</taxon>
        <taxon>Kitasatosporales</taxon>
        <taxon>Streptomycetaceae</taxon>
        <taxon>Streptomyces</taxon>
    </lineage>
</organism>
<gene>
    <name evidence="3" type="ORF">SAMN05421773_101842</name>
</gene>
<dbReference type="InterPro" id="IPR002397">
    <property type="entry name" value="Cyt_P450_B"/>
</dbReference>
<proteinExistence type="inferred from homology"/>
<protein>
    <submittedName>
        <fullName evidence="3">Cytochrome P450</fullName>
    </submittedName>
</protein>
<feature type="compositionally biased region" description="Low complexity" evidence="2">
    <location>
        <begin position="1"/>
        <end position="21"/>
    </location>
</feature>
<dbReference type="RefSeq" id="WP_245833784.1">
    <property type="nucleotide sequence ID" value="NZ_FOLM01000001.1"/>
</dbReference>
<dbReference type="CDD" id="cd20623">
    <property type="entry name" value="CYP_unk"/>
    <property type="match status" value="2"/>
</dbReference>
<dbReference type="PROSITE" id="PS00086">
    <property type="entry name" value="CYTOCHROME_P450"/>
    <property type="match status" value="2"/>
</dbReference>
<sequence length="914" mass="97243">MTSQPASDASATLTTPSASAGPPGPSAPPARSAEPLYGAALAGDAQGLYARLRLAGPIAPVELAPGVRAMLVTSYDTALRVLRSPELFSKDPRRWRDLAEGRVPPDSPVLPMMVHRPNALWSDGPGHQRLRQAITDSLDRVEPAELRACTEQSADTLIDRFAPDGTADLLNQYAKVLPLLVFNRLFGCPADYGDLLVEGMSGIFDGRDTERCDRLLTTTAAGLVALKRREPGPDVVTRLIGHPAGLTDEELVHQLVLLLGAGTEPEQNLIANTLRLLLADERFAASVTGGQLPVEDALDEVLWKDPPLDNYAVHYPVRDLEIDGVALAEGVPVVISFAAANTDPGHASPQRAGNRAHLAWSAGPHACPAQGQARLIATVAVERLLDRLPEVELAVPEGELARRPGPFHRALAALPVRFPPEHELSGAGPGPRSAPESVPESVPVPAPAAAGAPPPGCPAHRGRGAAEPLYGYELAGDAQGLYARLRLAGPAAPVELAPGVRAMLVTSYDMALRVLRSPELFSKDPRRWRDLAEGRVPPDSPVLPMMCYRPIALFTDGEEHRRLRAAVTDSLDRVDSAELRLHAEQSADTLIDRFAPDGRADLVSQYARMLPLLVFTRLFDCPPGLGGRLVDSLAAIFDGRDARANHQRLVETAAALVRLRRQRPGTDVLSSLITHPSALTDEELVHQLSLLMSGGTEPEQNLIANALRLLLADERFALGLAGGQLPVEDALDEVLWQDPPLDNYAIHYPVRDVEIDGVRFPAGAPVVISFAAANTDPGHASPQRAGNRAHLAWSAGPHACPAQGQARLIATVAVERLLDRLPEVELAVPEGELARRPGPFHRALAALPVRFPPTAGEAAGPDAPPAPGPRPAPDAEPAPSGAAGGGPDATAAPPRGRALRRTWTALGHWWRGGE</sequence>
<feature type="region of interest" description="Disordered" evidence="2">
    <location>
        <begin position="1"/>
        <end position="33"/>
    </location>
</feature>
<dbReference type="GO" id="GO:0020037">
    <property type="term" value="F:heme binding"/>
    <property type="evidence" value="ECO:0007669"/>
    <property type="project" value="InterPro"/>
</dbReference>
<dbReference type="GO" id="GO:0004497">
    <property type="term" value="F:monooxygenase activity"/>
    <property type="evidence" value="ECO:0007669"/>
    <property type="project" value="InterPro"/>
</dbReference>
<dbReference type="Gene3D" id="1.10.630.10">
    <property type="entry name" value="Cytochrome P450"/>
    <property type="match status" value="2"/>
</dbReference>
<reference evidence="3 4" key="1">
    <citation type="submission" date="2016-10" db="EMBL/GenBank/DDBJ databases">
        <authorList>
            <person name="de Groot N.N."/>
        </authorList>
    </citation>
    <scope>NUCLEOTIDE SEQUENCE [LARGE SCALE GENOMIC DNA]</scope>
    <source>
        <strain evidence="3 4">CGMCC 4.5739</strain>
    </source>
</reference>
<dbReference type="Proteomes" id="UP000199207">
    <property type="component" value="Unassembled WGS sequence"/>
</dbReference>
<dbReference type="InterPro" id="IPR036396">
    <property type="entry name" value="Cyt_P450_sf"/>
</dbReference>
<dbReference type="STRING" id="910347.SAMN05421773_101842"/>